<organism evidence="1 2">
    <name type="scientific">Candidatus Endolissoclinum faulkneri L2</name>
    <dbReference type="NCBI Taxonomy" id="1193729"/>
    <lineage>
        <taxon>Bacteria</taxon>
        <taxon>Pseudomonadati</taxon>
        <taxon>Pseudomonadota</taxon>
        <taxon>Alphaproteobacteria</taxon>
        <taxon>Rhodospirillales</taxon>
        <taxon>Rhodospirillaceae</taxon>
        <taxon>Candidatus Endolissoclinum</taxon>
    </lineage>
</organism>
<keyword evidence="2" id="KW-1185">Reference proteome</keyword>
<dbReference type="Proteomes" id="UP000010077">
    <property type="component" value="Chromosome"/>
</dbReference>
<dbReference type="KEGG" id="thal:A1OE_1457"/>
<name>K7ZDL3_9PROT</name>
<dbReference type="AlphaFoldDB" id="K7ZDL3"/>
<dbReference type="HOGENOM" id="CLU_3341721_0_0_5"/>
<gene>
    <name evidence="1" type="ORF">A1OE_1457</name>
</gene>
<evidence type="ECO:0000313" key="1">
    <source>
        <dbReference type="EMBL" id="AFX99626.1"/>
    </source>
</evidence>
<protein>
    <submittedName>
        <fullName evidence="1">Uncharacterized protein</fullName>
    </submittedName>
</protein>
<accession>K7ZDL3</accession>
<dbReference type="EMBL" id="CP003539">
    <property type="protein sequence ID" value="AFX99626.1"/>
    <property type="molecule type" value="Genomic_DNA"/>
</dbReference>
<sequence>MTLSKAICKQAYCLIYHITKNANISIMPNLRRFLVVN</sequence>
<evidence type="ECO:0000313" key="2">
    <source>
        <dbReference type="Proteomes" id="UP000010077"/>
    </source>
</evidence>
<reference evidence="1 2" key="1">
    <citation type="journal article" date="2012" name="Proc. Natl. Acad. Sci. U.S.A.">
        <title>Genome streamlining and chemical defense in a coral reef symbiosis.</title>
        <authorList>
            <person name="Kwan J.C."/>
            <person name="Donia M.S."/>
            <person name="Han A.W."/>
            <person name="Hirose E."/>
            <person name="Haygood M.G."/>
            <person name="Schmidt E.W."/>
        </authorList>
    </citation>
    <scope>NUCLEOTIDE SEQUENCE [LARGE SCALE GENOMIC DNA]</scope>
    <source>
        <strain evidence="1 2">L2</strain>
    </source>
</reference>
<proteinExistence type="predicted"/>